<feature type="transmembrane region" description="Helical" evidence="1">
    <location>
        <begin position="5"/>
        <end position="26"/>
    </location>
</feature>
<dbReference type="InterPro" id="IPR013099">
    <property type="entry name" value="K_chnl_dom"/>
</dbReference>
<dbReference type="Gene3D" id="1.10.287.70">
    <property type="match status" value="1"/>
</dbReference>
<evidence type="ECO:0000256" key="1">
    <source>
        <dbReference type="SAM" id="Phobius"/>
    </source>
</evidence>
<feature type="domain" description="Potassium channel" evidence="2">
    <location>
        <begin position="63"/>
        <end position="133"/>
    </location>
</feature>
<dbReference type="PATRIC" id="fig|1461693.3.peg.2100"/>
<organism evidence="3 4">
    <name type="scientific">Actibacterium atlanticum</name>
    <dbReference type="NCBI Taxonomy" id="1461693"/>
    <lineage>
        <taxon>Bacteria</taxon>
        <taxon>Pseudomonadati</taxon>
        <taxon>Pseudomonadota</taxon>
        <taxon>Alphaproteobacteria</taxon>
        <taxon>Rhodobacterales</taxon>
        <taxon>Roseobacteraceae</taxon>
        <taxon>Actibacterium</taxon>
    </lineage>
</organism>
<dbReference type="SUPFAM" id="SSF81324">
    <property type="entry name" value="Voltage-gated potassium channels"/>
    <property type="match status" value="1"/>
</dbReference>
<evidence type="ECO:0000313" key="4">
    <source>
        <dbReference type="Proteomes" id="UP000024836"/>
    </source>
</evidence>
<sequence>MAHQLFIGGGLMLCTIAIAAMGFWVAEGLITLGGRWLVRRPHTPKLAMVLMATVVMILIVLTMSVWLWAGVFMALEIFVQWELSVYFALVAFTTLGFGDVVLPQEWRILGGLAAANGLLSMGVFTAQLVEVLRRVRSEQVRGATDE</sequence>
<comment type="caution">
    <text evidence="3">The sequence shown here is derived from an EMBL/GenBank/DDBJ whole genome shotgun (WGS) entry which is preliminary data.</text>
</comment>
<proteinExistence type="predicted"/>
<protein>
    <recommendedName>
        <fullName evidence="2">Potassium channel domain-containing protein</fullName>
    </recommendedName>
</protein>
<gene>
    <name evidence="3" type="ORF">ATO10_10375</name>
</gene>
<evidence type="ECO:0000313" key="3">
    <source>
        <dbReference type="EMBL" id="KCV81744.1"/>
    </source>
</evidence>
<feature type="transmembrane region" description="Helical" evidence="1">
    <location>
        <begin position="46"/>
        <end position="71"/>
    </location>
</feature>
<dbReference type="STRING" id="1461693.ATO10_10375"/>
<feature type="transmembrane region" description="Helical" evidence="1">
    <location>
        <begin position="83"/>
        <end position="102"/>
    </location>
</feature>
<reference evidence="3 4" key="1">
    <citation type="submission" date="2013-04" db="EMBL/GenBank/DDBJ databases">
        <title>Shimia sp. 22II-S11-Z10 Genome Sequencing.</title>
        <authorList>
            <person name="Lai Q."/>
            <person name="Li G."/>
            <person name="Shao Z."/>
        </authorList>
    </citation>
    <scope>NUCLEOTIDE SEQUENCE [LARGE SCALE GENOMIC DNA]</scope>
    <source>
        <strain evidence="4">22II-S11-Z10</strain>
    </source>
</reference>
<name>A0A058ZJH6_9RHOB</name>
<dbReference type="AlphaFoldDB" id="A0A058ZJH6"/>
<accession>A0A058ZJH6</accession>
<keyword evidence="1" id="KW-1133">Transmembrane helix</keyword>
<evidence type="ECO:0000259" key="2">
    <source>
        <dbReference type="Pfam" id="PF07885"/>
    </source>
</evidence>
<dbReference type="RefSeq" id="WP_238323467.1">
    <property type="nucleotide sequence ID" value="NZ_AQQY01000006.1"/>
</dbReference>
<feature type="transmembrane region" description="Helical" evidence="1">
    <location>
        <begin position="108"/>
        <end position="129"/>
    </location>
</feature>
<dbReference type="Proteomes" id="UP000024836">
    <property type="component" value="Unassembled WGS sequence"/>
</dbReference>
<dbReference type="EMBL" id="AQQY01000006">
    <property type="protein sequence ID" value="KCV81744.1"/>
    <property type="molecule type" value="Genomic_DNA"/>
</dbReference>
<dbReference type="Pfam" id="PF07885">
    <property type="entry name" value="Ion_trans_2"/>
    <property type="match status" value="1"/>
</dbReference>
<keyword evidence="1" id="KW-0472">Membrane</keyword>
<keyword evidence="1" id="KW-0812">Transmembrane</keyword>
<keyword evidence="4" id="KW-1185">Reference proteome</keyword>
<dbReference type="eggNOG" id="ENOG5032YV7">
    <property type="taxonomic scope" value="Bacteria"/>
</dbReference>